<comment type="caution">
    <text evidence="2">The sequence shown here is derived from an EMBL/GenBank/DDBJ whole genome shotgun (WGS) entry which is preliminary data.</text>
</comment>
<dbReference type="PANTHER" id="PTHR21301:SF10">
    <property type="entry name" value="REVERSE TRANSCRIPTASE DOMAIN-CONTAINING PROTEIN"/>
    <property type="match status" value="1"/>
</dbReference>
<feature type="region of interest" description="Disordered" evidence="1">
    <location>
        <begin position="672"/>
        <end position="692"/>
    </location>
</feature>
<gene>
    <name evidence="2" type="ORF">Rsub_11349</name>
</gene>
<dbReference type="OrthoDB" id="6142688at2759"/>
<proteinExistence type="predicted"/>
<evidence type="ECO:0000313" key="2">
    <source>
        <dbReference type="EMBL" id="GBF97823.1"/>
    </source>
</evidence>
<dbReference type="EMBL" id="BDRX01000108">
    <property type="protein sequence ID" value="GBF97823.1"/>
    <property type="molecule type" value="Genomic_DNA"/>
</dbReference>
<protein>
    <recommendedName>
        <fullName evidence="4">Reverse transcriptase domain-containing protein</fullName>
    </recommendedName>
</protein>
<evidence type="ECO:0000256" key="1">
    <source>
        <dbReference type="SAM" id="MobiDB-lite"/>
    </source>
</evidence>
<dbReference type="InParanoid" id="A0A2V0PIP3"/>
<reference evidence="2 3" key="1">
    <citation type="journal article" date="2018" name="Sci. Rep.">
        <title>Raphidocelis subcapitata (=Pseudokirchneriella subcapitata) provides an insight into genome evolution and environmental adaptations in the Sphaeropleales.</title>
        <authorList>
            <person name="Suzuki S."/>
            <person name="Yamaguchi H."/>
            <person name="Nakajima N."/>
            <person name="Kawachi M."/>
        </authorList>
    </citation>
    <scope>NUCLEOTIDE SEQUENCE [LARGE SCALE GENOMIC DNA]</scope>
    <source>
        <strain evidence="2 3">NIES-35</strain>
    </source>
</reference>
<dbReference type="PANTHER" id="PTHR21301">
    <property type="entry name" value="REVERSE TRANSCRIPTASE"/>
    <property type="match status" value="1"/>
</dbReference>
<organism evidence="2 3">
    <name type="scientific">Raphidocelis subcapitata</name>
    <dbReference type="NCBI Taxonomy" id="307507"/>
    <lineage>
        <taxon>Eukaryota</taxon>
        <taxon>Viridiplantae</taxon>
        <taxon>Chlorophyta</taxon>
        <taxon>core chlorophytes</taxon>
        <taxon>Chlorophyceae</taxon>
        <taxon>CS clade</taxon>
        <taxon>Sphaeropleales</taxon>
        <taxon>Selenastraceae</taxon>
        <taxon>Raphidocelis</taxon>
    </lineage>
</organism>
<dbReference type="Proteomes" id="UP000247498">
    <property type="component" value="Unassembled WGS sequence"/>
</dbReference>
<sequence length="692" mass="76504">MGFGTKHRLTPTGNVFDADTAAEMKAAIDLAIADYVRMWDIRLSNAGGMQSYGDSIKAALHQAVDAIPDGTPVDTRLLRADPSTSFPPVARRLRTTAALVQKEFVFSQVDKAAQNFAIYCRPYYVSVIALDLANPSVYRSLPGLPGQSGPEVEQATIDTIASGLQALGFPPGSRHLPLYTLLAKFHKQPAGARFLASAADVITTPLAGHVNALLSVTDAAVGHMWRLELRGIQGIRLHDTRPWHVSSTTAAVQVLRSFSDVYMPWDQFACTGGMQTFDFARLYTSLPLTLLKFKLAEVLGDVFAAEGATWVQTSPKNDFRSAWFGAHQPPSHTGLLPDGSFVWDLQTATSAVHFLLDNSYVMFGGRVFWQKQGIPMGTNPAVHIANLFLYQFEREFVRQLATQARLATHSLTVEQVAGKAADFFAQHPHRPGLQPWAALHILRSMHFNIRYVDDIITFANPYLPALAYTNSSWMGFTGIYPPQLDLQPAREGYTSCSFLDILVAAHRAPMPESTASKDETLEVVRLSTTLYDKRRNPEFQTVHAQSPIVRFPHILSGLMATCKYAVLGAQFHRFRRILTNRDNFAAEIGMVFVDLCSKGYLATALHSRLPTLLLRYPFMFPLTSAFEPHVLCLSTIALLAAERGLLHVVRYAEAQLQLLRTRNATAAAHRRQRAAARRRTARAVPNPPPSSP</sequence>
<evidence type="ECO:0008006" key="4">
    <source>
        <dbReference type="Google" id="ProtNLM"/>
    </source>
</evidence>
<keyword evidence="3" id="KW-1185">Reference proteome</keyword>
<feature type="compositionally biased region" description="Basic residues" evidence="1">
    <location>
        <begin position="672"/>
        <end position="681"/>
    </location>
</feature>
<evidence type="ECO:0000313" key="3">
    <source>
        <dbReference type="Proteomes" id="UP000247498"/>
    </source>
</evidence>
<dbReference type="AlphaFoldDB" id="A0A2V0PIP3"/>
<accession>A0A2V0PIP3</accession>
<name>A0A2V0PIP3_9CHLO</name>